<evidence type="ECO:0000313" key="2">
    <source>
        <dbReference type="Proteomes" id="UP000708148"/>
    </source>
</evidence>
<dbReference type="OrthoDB" id="408954at2759"/>
<dbReference type="EMBL" id="CAJHUC010000288">
    <property type="protein sequence ID" value="CAD7694964.1"/>
    <property type="molecule type" value="Genomic_DNA"/>
</dbReference>
<dbReference type="Proteomes" id="UP000708148">
    <property type="component" value="Unassembled WGS sequence"/>
</dbReference>
<sequence length="214" mass="24233">MVDVPRLSATTHAFRALWLAVGTAALVWRRGANALVQEAWDVLRASAIVRHDSFEPGVVVVAFLFCLVFWKAMDCWLPEGWTRPWRLQDSADLGSWKIEKRGFRLLQEPAWYFAPLLVFDYLFPRRKLPASAPSVEQLVVEVLAALVVYDLLFFFVHVICHKVGGASAERSKAFGFGAKENMLCYECLLYPPHGFLVYTAMYMPSTTAEELCVP</sequence>
<name>A0A8S1INJ0_9CHLO</name>
<comment type="caution">
    <text evidence="1">The sequence shown here is derived from an EMBL/GenBank/DDBJ whole genome shotgun (WGS) entry which is preliminary data.</text>
</comment>
<protein>
    <submittedName>
        <fullName evidence="1">Uncharacterized protein</fullName>
    </submittedName>
</protein>
<gene>
    <name evidence="1" type="ORF">OSTQU699_LOCUS325</name>
</gene>
<organism evidence="1 2">
    <name type="scientific">Ostreobium quekettii</name>
    <dbReference type="NCBI Taxonomy" id="121088"/>
    <lineage>
        <taxon>Eukaryota</taxon>
        <taxon>Viridiplantae</taxon>
        <taxon>Chlorophyta</taxon>
        <taxon>core chlorophytes</taxon>
        <taxon>Ulvophyceae</taxon>
        <taxon>TCBD clade</taxon>
        <taxon>Bryopsidales</taxon>
        <taxon>Ostreobineae</taxon>
        <taxon>Ostreobiaceae</taxon>
        <taxon>Ostreobium</taxon>
    </lineage>
</organism>
<keyword evidence="2" id="KW-1185">Reference proteome</keyword>
<dbReference type="AlphaFoldDB" id="A0A8S1INJ0"/>
<accession>A0A8S1INJ0</accession>
<proteinExistence type="predicted"/>
<evidence type="ECO:0000313" key="1">
    <source>
        <dbReference type="EMBL" id="CAD7694964.1"/>
    </source>
</evidence>
<reference evidence="1" key="1">
    <citation type="submission" date="2020-12" db="EMBL/GenBank/DDBJ databases">
        <authorList>
            <person name="Iha C."/>
        </authorList>
    </citation>
    <scope>NUCLEOTIDE SEQUENCE</scope>
</reference>